<dbReference type="EMBL" id="CBTY010000006">
    <property type="protein sequence ID" value="CDI04979.1"/>
    <property type="molecule type" value="Genomic_DNA"/>
</dbReference>
<dbReference type="Proteomes" id="UP000018159">
    <property type="component" value="Unassembled WGS sequence"/>
</dbReference>
<evidence type="ECO:0000313" key="1">
    <source>
        <dbReference type="EMBL" id="CDI04979.1"/>
    </source>
</evidence>
<organism evidence="1 2">
    <name type="scientific">Candidatus Nitrosotenuis uzonensis</name>
    <dbReference type="NCBI Taxonomy" id="1407055"/>
    <lineage>
        <taxon>Archaea</taxon>
        <taxon>Nitrososphaerota</taxon>
        <taxon>Candidatus Nitrosotenuis</taxon>
    </lineage>
</organism>
<name>V6AQX0_9ARCH</name>
<dbReference type="Pfam" id="PF20364">
    <property type="entry name" value="DUF6659"/>
    <property type="match status" value="1"/>
</dbReference>
<reference evidence="1 2" key="1">
    <citation type="journal article" date="2013" name="PLoS ONE">
        <title>Enrichment and Genome Sequence of the Group I.1a Ammonia-Oxidizing Archaeon ?Ca. Nitrosotenuis uzonensis? Representing a Clade Globally.</title>
        <authorList>
            <person name="Lebedeva E.V."/>
            <person name="Hatzenpichler R."/>
            <person name="Pelletier E."/>
            <person name="Schuster N."/>
            <person name="Hauzmayer S."/>
            <person name="Bulaev A."/>
            <person name="Grigor'eva N.V."/>
            <person name="Galushko A."/>
            <person name="Schmid M."/>
            <person name="Palatinszky M."/>
            <person name="Le Paslier D."/>
            <person name="Daims H."/>
            <person name="Wagner M."/>
        </authorList>
    </citation>
    <scope>NUCLEOTIDE SEQUENCE [LARGE SCALE GENOMIC DNA]</scope>
    <source>
        <strain evidence="1 2">N4</strain>
    </source>
</reference>
<evidence type="ECO:0008006" key="3">
    <source>
        <dbReference type="Google" id="ProtNLM"/>
    </source>
</evidence>
<dbReference type="AlphaFoldDB" id="V6AQX0"/>
<sequence>MLMSVSLERTQEISFLCKNLLSIEKIICASVVNNRGKIIESEFKNNILNLSDTELEMLYMQRALQTSMIKELDCKLGKWSYTITDRDFIVEIIIPFDDGMIFIAAESGIKIHNLIPQIHEIIDASIDIETKESVSC</sequence>
<comment type="caution">
    <text evidence="1">The sequence shown here is derived from an EMBL/GenBank/DDBJ whole genome shotgun (WGS) entry which is preliminary data.</text>
</comment>
<proteinExistence type="predicted"/>
<dbReference type="InterPro" id="IPR046600">
    <property type="entry name" value="DUF6659"/>
</dbReference>
<gene>
    <name evidence="1" type="ORF">NITUZ_140054</name>
</gene>
<evidence type="ECO:0000313" key="2">
    <source>
        <dbReference type="Proteomes" id="UP000018159"/>
    </source>
</evidence>
<protein>
    <recommendedName>
        <fullName evidence="3">Roadblock/LAMTOR2 domain-containing protein</fullName>
    </recommendedName>
</protein>
<accession>V6AQX0</accession>
<keyword evidence="2" id="KW-1185">Reference proteome</keyword>